<evidence type="ECO:0000259" key="7">
    <source>
        <dbReference type="PROSITE" id="PS50112"/>
    </source>
</evidence>
<reference evidence="9" key="1">
    <citation type="submission" date="2018-05" db="EMBL/GenBank/DDBJ databases">
        <authorList>
            <person name="Lanie J.A."/>
            <person name="Ng W.-L."/>
            <person name="Kazmierczak K.M."/>
            <person name="Andrzejewski T.M."/>
            <person name="Davidsen T.M."/>
            <person name="Wayne K.J."/>
            <person name="Tettelin H."/>
            <person name="Glass J.I."/>
            <person name="Rusch D."/>
            <person name="Podicherti R."/>
            <person name="Tsui H.-C.T."/>
            <person name="Winkler M.E."/>
        </authorList>
    </citation>
    <scope>NUCLEOTIDE SEQUENCE</scope>
</reference>
<evidence type="ECO:0000313" key="9">
    <source>
        <dbReference type="EMBL" id="SVA99818.1"/>
    </source>
</evidence>
<feature type="non-terminal residue" evidence="9">
    <location>
        <position position="784"/>
    </location>
</feature>
<dbReference type="SUPFAM" id="SSF55874">
    <property type="entry name" value="ATPase domain of HSP90 chaperone/DNA topoisomerase II/histidine kinase"/>
    <property type="match status" value="1"/>
</dbReference>
<evidence type="ECO:0000256" key="2">
    <source>
        <dbReference type="ARBA" id="ARBA00012438"/>
    </source>
</evidence>
<dbReference type="SUPFAM" id="SSF55785">
    <property type="entry name" value="PYP-like sensor domain (PAS domain)"/>
    <property type="match status" value="4"/>
</dbReference>
<feature type="domain" description="PAC" evidence="8">
    <location>
        <begin position="153"/>
        <end position="204"/>
    </location>
</feature>
<dbReference type="InterPro" id="IPR011712">
    <property type="entry name" value="Sig_transdc_His_kin_sub3_dim/P"/>
</dbReference>
<evidence type="ECO:0000256" key="4">
    <source>
        <dbReference type="ARBA" id="ARBA00022679"/>
    </source>
</evidence>
<dbReference type="PANTHER" id="PTHR43304">
    <property type="entry name" value="PHYTOCHROME-LIKE PROTEIN CPH1"/>
    <property type="match status" value="1"/>
</dbReference>
<evidence type="ECO:0000256" key="3">
    <source>
        <dbReference type="ARBA" id="ARBA00022553"/>
    </source>
</evidence>
<dbReference type="PROSITE" id="PS50112">
    <property type="entry name" value="PAS"/>
    <property type="match status" value="4"/>
</dbReference>
<dbReference type="CDD" id="cd16917">
    <property type="entry name" value="HATPase_UhpB-NarQ-NarX-like"/>
    <property type="match status" value="1"/>
</dbReference>
<dbReference type="Gene3D" id="3.30.450.20">
    <property type="entry name" value="PAS domain"/>
    <property type="match status" value="4"/>
</dbReference>
<proteinExistence type="predicted"/>
<feature type="domain" description="PAC" evidence="8">
    <location>
        <begin position="409"/>
        <end position="461"/>
    </location>
</feature>
<dbReference type="GO" id="GO:0046983">
    <property type="term" value="F:protein dimerization activity"/>
    <property type="evidence" value="ECO:0007669"/>
    <property type="project" value="InterPro"/>
</dbReference>
<evidence type="ECO:0000256" key="5">
    <source>
        <dbReference type="ARBA" id="ARBA00022777"/>
    </source>
</evidence>
<dbReference type="Gene3D" id="2.10.70.100">
    <property type="match status" value="2"/>
</dbReference>
<sequence length="784" mass="90455">ARNLFNLIGPVIDMNVKELFCADYNPFLIEGNIEIKTKTDCYVSVSQNTITRGNLSLGNILVIRDITESKKAEELLAKSEKAYRHVIESSSDIIYNTDVNGVVTYVNPVFEKISGYKKEELIGIDINPLVAPDFQQKIKEIYFEFFNSTEDHFTTEVLGKKKNGENIWLELNTSKIKVDNIVNEFSTISRDITERKKTEQALQESEERYRLLVENSTDMIYKTDKYGNYTFVNQVFIKRSGLTEAENLKMNCFDKIPEEYRNDVIKFYKTQLDNKQSVAYYELPCYIAKNKIIWVGQFSSLELDDFGDPKGYSVTARDITERIKAENKLKSSQSSLAEAQKMNKMGSFQYNLNSDKVVWSDALYDIYGLDQNIYTPTNNKFLNEVVHSDDREYIKELVDNAIKNNESSLDYFHKIVHSTGEEKIMHALAEIIYDDSGQALVMNGSAQDVTELYSTRMLLEESENRLQKAQELAQLGNWEENHTTGELYWSSELRKIFGLNKTKKILPKLFWEYLHPDDLDWMKNSWFEAENKMVPYRGIFRIKLKDGTIKHLSEQAEFIQNSKGNLYKTIGTVIDITELRQYQEELRNLSSHIQNVQEEERSHIAREIHDELGQNLTSISMDIDYLKSIDGKDTDSDILKRLNTLSELVNQTIKKTRRISQELRPSILDDLGLKSAIEWQVSQYKKRSNSIYKLNMIGNDENISTEQSTTIFRIAQESLTNIARHAEATKVEIRLSIEKLFIKLEIKDDGIGISENNTDNNNASFGVFGMKERASILGGKLEIV</sequence>
<keyword evidence="3" id="KW-0597">Phosphoprotein</keyword>
<protein>
    <recommendedName>
        <fullName evidence="2">histidine kinase</fullName>
        <ecNumber evidence="2">2.7.13.3</ecNumber>
    </recommendedName>
</protein>
<dbReference type="InterPro" id="IPR000014">
    <property type="entry name" value="PAS"/>
</dbReference>
<organism evidence="9">
    <name type="scientific">marine metagenome</name>
    <dbReference type="NCBI Taxonomy" id="408172"/>
    <lineage>
        <taxon>unclassified sequences</taxon>
        <taxon>metagenomes</taxon>
        <taxon>ecological metagenomes</taxon>
    </lineage>
</organism>
<dbReference type="InterPro" id="IPR003594">
    <property type="entry name" value="HATPase_dom"/>
</dbReference>
<dbReference type="EC" id="2.7.13.3" evidence="2"/>
<feature type="non-terminal residue" evidence="9">
    <location>
        <position position="1"/>
    </location>
</feature>
<dbReference type="Gene3D" id="3.30.565.10">
    <property type="entry name" value="Histidine kinase-like ATPase, C-terminal domain"/>
    <property type="match status" value="1"/>
</dbReference>
<dbReference type="InterPro" id="IPR001610">
    <property type="entry name" value="PAC"/>
</dbReference>
<accession>A0A382AE52</accession>
<feature type="domain" description="PAS" evidence="7">
    <location>
        <begin position="332"/>
        <end position="405"/>
    </location>
</feature>
<feature type="domain" description="PAC" evidence="8">
    <location>
        <begin position="536"/>
        <end position="588"/>
    </location>
</feature>
<dbReference type="Gene3D" id="1.20.5.1930">
    <property type="match status" value="1"/>
</dbReference>
<dbReference type="AlphaFoldDB" id="A0A382AE52"/>
<dbReference type="CDD" id="cd00130">
    <property type="entry name" value="PAS"/>
    <property type="match status" value="3"/>
</dbReference>
<dbReference type="Pfam" id="PF07730">
    <property type="entry name" value="HisKA_3"/>
    <property type="match status" value="1"/>
</dbReference>
<dbReference type="InterPro" id="IPR013767">
    <property type="entry name" value="PAS_fold"/>
</dbReference>
<dbReference type="Pfam" id="PF13426">
    <property type="entry name" value="PAS_9"/>
    <property type="match status" value="1"/>
</dbReference>
<dbReference type="InterPro" id="IPR035965">
    <property type="entry name" value="PAS-like_dom_sf"/>
</dbReference>
<dbReference type="Pfam" id="PF00989">
    <property type="entry name" value="PAS"/>
    <property type="match status" value="1"/>
</dbReference>
<dbReference type="GO" id="GO:0000155">
    <property type="term" value="F:phosphorelay sensor kinase activity"/>
    <property type="evidence" value="ECO:0007669"/>
    <property type="project" value="InterPro"/>
</dbReference>
<dbReference type="Pfam" id="PF08447">
    <property type="entry name" value="PAS_3"/>
    <property type="match status" value="2"/>
</dbReference>
<dbReference type="Pfam" id="PF02518">
    <property type="entry name" value="HATPase_c"/>
    <property type="match status" value="1"/>
</dbReference>
<name>A0A382AE52_9ZZZZ</name>
<dbReference type="InterPro" id="IPR000700">
    <property type="entry name" value="PAS-assoc_C"/>
</dbReference>
<evidence type="ECO:0000256" key="6">
    <source>
        <dbReference type="SAM" id="Coils"/>
    </source>
</evidence>
<evidence type="ECO:0000256" key="1">
    <source>
        <dbReference type="ARBA" id="ARBA00000085"/>
    </source>
</evidence>
<dbReference type="InterPro" id="IPR013655">
    <property type="entry name" value="PAS_fold_3"/>
</dbReference>
<keyword evidence="6" id="KW-0175">Coiled coil</keyword>
<dbReference type="GO" id="GO:0016020">
    <property type="term" value="C:membrane"/>
    <property type="evidence" value="ECO:0007669"/>
    <property type="project" value="InterPro"/>
</dbReference>
<dbReference type="PANTHER" id="PTHR43304:SF1">
    <property type="entry name" value="PAC DOMAIN-CONTAINING PROTEIN"/>
    <property type="match status" value="1"/>
</dbReference>
<feature type="domain" description="PAS" evidence="7">
    <location>
        <begin position="205"/>
        <end position="275"/>
    </location>
</feature>
<gene>
    <name evidence="9" type="ORF">METZ01_LOCUS152672</name>
</gene>
<keyword evidence="4" id="KW-0808">Transferase</keyword>
<dbReference type="SMART" id="SM00091">
    <property type="entry name" value="PAS"/>
    <property type="match status" value="4"/>
</dbReference>
<dbReference type="PROSITE" id="PS50113">
    <property type="entry name" value="PAC"/>
    <property type="match status" value="3"/>
</dbReference>
<dbReference type="InterPro" id="IPR052162">
    <property type="entry name" value="Sensor_kinase/Photoreceptor"/>
</dbReference>
<dbReference type="GO" id="GO:0006355">
    <property type="term" value="P:regulation of DNA-templated transcription"/>
    <property type="evidence" value="ECO:0007669"/>
    <property type="project" value="InterPro"/>
</dbReference>
<feature type="coiled-coil region" evidence="6">
    <location>
        <begin position="188"/>
        <end position="215"/>
    </location>
</feature>
<dbReference type="EMBL" id="UINC01025014">
    <property type="protein sequence ID" value="SVA99818.1"/>
    <property type="molecule type" value="Genomic_DNA"/>
</dbReference>
<comment type="catalytic activity">
    <reaction evidence="1">
        <text>ATP + protein L-histidine = ADP + protein N-phospho-L-histidine.</text>
        <dbReference type="EC" id="2.7.13.3"/>
    </reaction>
</comment>
<dbReference type="InterPro" id="IPR036890">
    <property type="entry name" value="HATPase_C_sf"/>
</dbReference>
<feature type="domain" description="PAS" evidence="7">
    <location>
        <begin position="79"/>
        <end position="149"/>
    </location>
</feature>
<evidence type="ECO:0000259" key="8">
    <source>
        <dbReference type="PROSITE" id="PS50113"/>
    </source>
</evidence>
<dbReference type="NCBIfam" id="TIGR00229">
    <property type="entry name" value="sensory_box"/>
    <property type="match status" value="4"/>
</dbReference>
<dbReference type="SMART" id="SM00086">
    <property type="entry name" value="PAC"/>
    <property type="match status" value="4"/>
</dbReference>
<feature type="domain" description="PAS" evidence="7">
    <location>
        <begin position="487"/>
        <end position="518"/>
    </location>
</feature>
<keyword evidence="5" id="KW-0418">Kinase</keyword>